<reference evidence="2 3" key="1">
    <citation type="submission" date="2018-01" db="EMBL/GenBank/DDBJ databases">
        <title>Complete genome sequence of Bacteriovorax stolpii DSM12778.</title>
        <authorList>
            <person name="Tang B."/>
            <person name="Chang J."/>
        </authorList>
    </citation>
    <scope>NUCLEOTIDE SEQUENCE [LARGE SCALE GENOMIC DNA]</scope>
    <source>
        <strain evidence="2 3">DSM 12778</strain>
    </source>
</reference>
<proteinExistence type="inferred from homology"/>
<name>A0A2K9NMX6_BACTC</name>
<dbReference type="KEGG" id="bsto:C0V70_01920"/>
<dbReference type="Pfam" id="PF00067">
    <property type="entry name" value="p450"/>
    <property type="match status" value="1"/>
</dbReference>
<keyword evidence="3" id="KW-1185">Reference proteome</keyword>
<dbReference type="EMBL" id="CP025704">
    <property type="protein sequence ID" value="AUN96881.1"/>
    <property type="molecule type" value="Genomic_DNA"/>
</dbReference>
<dbReference type="GO" id="GO:0016705">
    <property type="term" value="F:oxidoreductase activity, acting on paired donors, with incorporation or reduction of molecular oxygen"/>
    <property type="evidence" value="ECO:0007669"/>
    <property type="project" value="InterPro"/>
</dbReference>
<comment type="similarity">
    <text evidence="1">Belongs to the cytochrome P450 family.</text>
</comment>
<gene>
    <name evidence="2" type="ORF">C0V70_01920</name>
</gene>
<dbReference type="InterPro" id="IPR002397">
    <property type="entry name" value="Cyt_P450_B"/>
</dbReference>
<dbReference type="AlphaFoldDB" id="A0A2K9NMX6"/>
<dbReference type="PANTHER" id="PTHR46696">
    <property type="entry name" value="P450, PUTATIVE (EUROFUNG)-RELATED"/>
    <property type="match status" value="1"/>
</dbReference>
<evidence type="ECO:0000313" key="2">
    <source>
        <dbReference type="EMBL" id="AUN96881.1"/>
    </source>
</evidence>
<dbReference type="InterPro" id="IPR001128">
    <property type="entry name" value="Cyt_P450"/>
</dbReference>
<dbReference type="GO" id="GO:0004497">
    <property type="term" value="F:monooxygenase activity"/>
    <property type="evidence" value="ECO:0007669"/>
    <property type="project" value="InterPro"/>
</dbReference>
<dbReference type="InterPro" id="IPR036396">
    <property type="entry name" value="Cyt_P450_sf"/>
</dbReference>
<dbReference type="Proteomes" id="UP000235584">
    <property type="component" value="Chromosome"/>
</dbReference>
<sequence length="411" mass="46671">MQTASGQSFLDFKKESNLKTFPQDFSNYITSFGDTYFWSKGNFHVVTRAADARMVLTSPEFSADRGGFFISRMPEMDLSLIQDFFGIVQKMMVMSDDKDHSARRKIAARGFEDHIIDRFAKTVEETVKRIVKNVKNKESFEFVEALSKELPSTVLADLFGLPEEDRSEFFNSANIMTGFFGGATSYFNEDGIRVNNAAKSLKEYFQKLIVERRGSNGQDYVSILLKAQPMTGMSDDELISQLIMMFVAGQVTTTDQINNMMFLLAANPQIQKELKADPTLINNALEELKRIDPAVTFIFRVARAHTKIGEQPINPGDVIFISNHAVNRDLPTEDRAHEIDIRREVSHFAYGHGPHYCLGAKLGRLEIRLLFEEILRELPLLVLDESQKSSRDHYSLSFSGFHSLFLKPAIE</sequence>
<dbReference type="OrthoDB" id="4258484at2"/>
<protein>
    <submittedName>
        <fullName evidence="2">Cytochrome P450</fullName>
    </submittedName>
</protein>
<evidence type="ECO:0000313" key="3">
    <source>
        <dbReference type="Proteomes" id="UP000235584"/>
    </source>
</evidence>
<dbReference type="Gene3D" id="1.10.630.10">
    <property type="entry name" value="Cytochrome P450"/>
    <property type="match status" value="1"/>
</dbReference>
<dbReference type="PRINTS" id="PR00359">
    <property type="entry name" value="BP450"/>
</dbReference>
<dbReference type="RefSeq" id="WP_102242176.1">
    <property type="nucleotide sequence ID" value="NZ_CP025704.1"/>
</dbReference>
<dbReference type="GO" id="GO:0020037">
    <property type="term" value="F:heme binding"/>
    <property type="evidence" value="ECO:0007669"/>
    <property type="project" value="InterPro"/>
</dbReference>
<evidence type="ECO:0000256" key="1">
    <source>
        <dbReference type="ARBA" id="ARBA00010617"/>
    </source>
</evidence>
<dbReference type="SUPFAM" id="SSF48264">
    <property type="entry name" value="Cytochrome P450"/>
    <property type="match status" value="1"/>
</dbReference>
<accession>A0A2K9NMX6</accession>
<dbReference type="PANTHER" id="PTHR46696:SF1">
    <property type="entry name" value="CYTOCHROME P450 YJIB-RELATED"/>
    <property type="match status" value="1"/>
</dbReference>
<organism evidence="2 3">
    <name type="scientific">Bacteriovorax stolpii</name>
    <name type="common">Bdellovibrio stolpii</name>
    <dbReference type="NCBI Taxonomy" id="960"/>
    <lineage>
        <taxon>Bacteria</taxon>
        <taxon>Pseudomonadati</taxon>
        <taxon>Bdellovibrionota</taxon>
        <taxon>Bacteriovoracia</taxon>
        <taxon>Bacteriovoracales</taxon>
        <taxon>Bacteriovoracaceae</taxon>
        <taxon>Bacteriovorax</taxon>
    </lineage>
</organism>
<dbReference type="GO" id="GO:0005506">
    <property type="term" value="F:iron ion binding"/>
    <property type="evidence" value="ECO:0007669"/>
    <property type="project" value="InterPro"/>
</dbReference>